<evidence type="ECO:0000313" key="1">
    <source>
        <dbReference type="EMBL" id="MBC2328489.1"/>
    </source>
</evidence>
<organism evidence="1 2">
    <name type="scientific">Listeria swaminathanii</name>
    <dbReference type="NCBI Taxonomy" id="2713501"/>
    <lineage>
        <taxon>Bacteria</taxon>
        <taxon>Bacillati</taxon>
        <taxon>Bacillota</taxon>
        <taxon>Bacilli</taxon>
        <taxon>Bacillales</taxon>
        <taxon>Listeriaceae</taxon>
        <taxon>Listeria</taxon>
    </lineage>
</organism>
<evidence type="ECO:0000313" key="2">
    <source>
        <dbReference type="Proteomes" id="UP000572016"/>
    </source>
</evidence>
<protein>
    <recommendedName>
        <fullName evidence="3">Lactococcin 972 family bacteriocin</fullName>
    </recommendedName>
</protein>
<dbReference type="EMBL" id="JAATOD010000001">
    <property type="protein sequence ID" value="MBC2328489.1"/>
    <property type="molecule type" value="Genomic_DNA"/>
</dbReference>
<sequence>MKRRMKKVSIIMLAVLMAIGVGVPIVANAAYNGSRNLGEGIYGANNWYKNGNVETFRGQTTVQWKAEKGSGINQPWTRVYGRTGSNYQRNSTGFNQAWHSGWIGIQVNYSSYPNGYRGAYSEHTRNNNGYRWREIVGRY</sequence>
<proteinExistence type="predicted"/>
<gene>
    <name evidence="1" type="ORF">HCX62_00295</name>
</gene>
<dbReference type="Proteomes" id="UP000572016">
    <property type="component" value="Unassembled WGS sequence"/>
</dbReference>
<dbReference type="RefSeq" id="WP_185636602.1">
    <property type="nucleotide sequence ID" value="NZ_JAATOD010000001.1"/>
</dbReference>
<accession>A0A7X0ZY18</accession>
<dbReference type="AlphaFoldDB" id="A0A7X0ZY18"/>
<name>A0A7X0ZY18_9LIST</name>
<reference evidence="1 2" key="1">
    <citation type="submission" date="2020-03" db="EMBL/GenBank/DDBJ databases">
        <title>Soil Listeria distribution.</title>
        <authorList>
            <person name="Liao J."/>
            <person name="Wiedmann M."/>
        </authorList>
    </citation>
    <scope>NUCLEOTIDE SEQUENCE [LARGE SCALE GENOMIC DNA]</scope>
    <source>
        <strain evidence="1 2">FSL L7-0020</strain>
    </source>
</reference>
<comment type="caution">
    <text evidence="1">The sequence shown here is derived from an EMBL/GenBank/DDBJ whole genome shotgun (WGS) entry which is preliminary data.</text>
</comment>
<evidence type="ECO:0008006" key="3">
    <source>
        <dbReference type="Google" id="ProtNLM"/>
    </source>
</evidence>